<dbReference type="Proteomes" id="UP000034701">
    <property type="component" value="Unassembled WGS sequence"/>
</dbReference>
<feature type="transmembrane region" description="Helical" evidence="1">
    <location>
        <begin position="6"/>
        <end position="27"/>
    </location>
</feature>
<sequence length="159" mass="18846">MKTVVLNPQFWLGIVGVAVFWFVYRLYLRVGRRCRRCGRIWGVRRVHKIRLALDESISLFSTKGKWRWWIRRADTETSSVCKCGWKESVKVTRHPISVWHAWWVKLTDPQQYCEDPSLHWVSLRAASERKKSVDKSLDEYAELDTPPLVLPWDESSNTK</sequence>
<keyword evidence="1" id="KW-0812">Transmembrane</keyword>
<gene>
    <name evidence="2" type="ORF">US45_C0044G0006</name>
</gene>
<accession>A0A0G0J4E6</accession>
<evidence type="ECO:0000313" key="2">
    <source>
        <dbReference type="EMBL" id="KKQ31379.1"/>
    </source>
</evidence>
<protein>
    <submittedName>
        <fullName evidence="2">Uncharacterized protein</fullName>
    </submittedName>
</protein>
<evidence type="ECO:0000256" key="1">
    <source>
        <dbReference type="SAM" id="Phobius"/>
    </source>
</evidence>
<name>A0A0G0J4E6_9BACT</name>
<organism evidence="2 3">
    <name type="scientific">Candidatus Nomurabacteria bacterium GW2011_GWA1_37_20</name>
    <dbReference type="NCBI Taxonomy" id="1618729"/>
    <lineage>
        <taxon>Bacteria</taxon>
        <taxon>Candidatus Nomuraibacteriota</taxon>
    </lineage>
</organism>
<dbReference type="EMBL" id="LBTA01000044">
    <property type="protein sequence ID" value="KKQ31379.1"/>
    <property type="molecule type" value="Genomic_DNA"/>
</dbReference>
<reference evidence="2 3" key="1">
    <citation type="journal article" date="2015" name="Nature">
        <title>rRNA introns, odd ribosomes, and small enigmatic genomes across a large radiation of phyla.</title>
        <authorList>
            <person name="Brown C.T."/>
            <person name="Hug L.A."/>
            <person name="Thomas B.C."/>
            <person name="Sharon I."/>
            <person name="Castelle C.J."/>
            <person name="Singh A."/>
            <person name="Wilkins M.J."/>
            <person name="Williams K.H."/>
            <person name="Banfield J.F."/>
        </authorList>
    </citation>
    <scope>NUCLEOTIDE SEQUENCE [LARGE SCALE GENOMIC DNA]</scope>
</reference>
<keyword evidence="1" id="KW-1133">Transmembrane helix</keyword>
<proteinExistence type="predicted"/>
<keyword evidence="1" id="KW-0472">Membrane</keyword>
<evidence type="ECO:0000313" key="3">
    <source>
        <dbReference type="Proteomes" id="UP000034701"/>
    </source>
</evidence>
<dbReference type="AlphaFoldDB" id="A0A0G0J4E6"/>
<comment type="caution">
    <text evidence="2">The sequence shown here is derived from an EMBL/GenBank/DDBJ whole genome shotgun (WGS) entry which is preliminary data.</text>
</comment>